<evidence type="ECO:0000256" key="2">
    <source>
        <dbReference type="ARBA" id="ARBA00023008"/>
    </source>
</evidence>
<dbReference type="InterPro" id="IPR052721">
    <property type="entry name" value="ET_Amicyanin"/>
</dbReference>
<protein>
    <submittedName>
        <fullName evidence="4">Putative copper-binding protein</fullName>
    </submittedName>
</protein>
<dbReference type="GO" id="GO:0009055">
    <property type="term" value="F:electron transfer activity"/>
    <property type="evidence" value="ECO:0007669"/>
    <property type="project" value="InterPro"/>
</dbReference>
<organism evidence="4">
    <name type="scientific">Streptomyces sp. SANK 62799</name>
    <dbReference type="NCBI Taxonomy" id="701528"/>
    <lineage>
        <taxon>Bacteria</taxon>
        <taxon>Bacillati</taxon>
        <taxon>Actinomycetota</taxon>
        <taxon>Actinomycetes</taxon>
        <taxon>Kitasatosporales</taxon>
        <taxon>Streptomycetaceae</taxon>
        <taxon>Streptomyces</taxon>
    </lineage>
</organism>
<dbReference type="PANTHER" id="PTHR36507">
    <property type="entry name" value="BLL1555 PROTEIN"/>
    <property type="match status" value="1"/>
</dbReference>
<dbReference type="GO" id="GO:0005507">
    <property type="term" value="F:copper ion binding"/>
    <property type="evidence" value="ECO:0007669"/>
    <property type="project" value="InterPro"/>
</dbReference>
<evidence type="ECO:0000256" key="1">
    <source>
        <dbReference type="ARBA" id="ARBA00022723"/>
    </source>
</evidence>
<accession>E1CG70</accession>
<dbReference type="AlphaFoldDB" id="E1CG70"/>
<reference evidence="4" key="1">
    <citation type="submission" date="2009-12" db="EMBL/GenBank/DDBJ databases">
        <title>An ATP-Independent Strategy for Carboxylic Acid Activation and Amide Bond Formation Revealed upon Characterization of the A-503083 Biosynthetic Gene Cluster.</title>
        <authorList>
            <person name="Funabashi M."/>
            <person name="Nonaka K."/>
            <person name="Hosobuchi M."/>
            <person name="Fujita Y."/>
            <person name="Shibata T."/>
            <person name="Chi X."/>
            <person name="Yang Z."/>
            <person name="Van Lanen S.G."/>
        </authorList>
    </citation>
    <scope>NUCLEOTIDE SEQUENCE</scope>
    <source>
        <strain evidence="4">SANK 62799</strain>
    </source>
</reference>
<sequence length="77" mass="8420">MIEGFRFVPQSVTVSVGDSVRWINNDNADHTTTSDGPSWDSGVLTPGRSFTRVFATRGTFTYHCAIHPSMTGTITVQ</sequence>
<dbReference type="EMBL" id="AB538860">
    <property type="protein sequence ID" value="BAJ19084.1"/>
    <property type="molecule type" value="Genomic_DNA"/>
</dbReference>
<evidence type="ECO:0000313" key="4">
    <source>
        <dbReference type="EMBL" id="BAJ19084.1"/>
    </source>
</evidence>
<dbReference type="InterPro" id="IPR008972">
    <property type="entry name" value="Cupredoxin"/>
</dbReference>
<feature type="domain" description="Blue (type 1) copper" evidence="3">
    <location>
        <begin position="5"/>
        <end position="77"/>
    </location>
</feature>
<dbReference type="Pfam" id="PF00127">
    <property type="entry name" value="Copper-bind"/>
    <property type="match status" value="1"/>
</dbReference>
<proteinExistence type="predicted"/>
<dbReference type="PANTHER" id="PTHR36507:SF1">
    <property type="entry name" value="BLL1555 PROTEIN"/>
    <property type="match status" value="1"/>
</dbReference>
<name>E1CG70_9ACTN</name>
<keyword evidence="2" id="KW-0186">Copper</keyword>
<keyword evidence="1" id="KW-0479">Metal-binding</keyword>
<evidence type="ECO:0000259" key="3">
    <source>
        <dbReference type="Pfam" id="PF00127"/>
    </source>
</evidence>
<dbReference type="SUPFAM" id="SSF49503">
    <property type="entry name" value="Cupredoxins"/>
    <property type="match status" value="1"/>
</dbReference>
<dbReference type="Gene3D" id="2.60.40.420">
    <property type="entry name" value="Cupredoxins - blue copper proteins"/>
    <property type="match status" value="1"/>
</dbReference>
<dbReference type="InterPro" id="IPR000923">
    <property type="entry name" value="BlueCu_1"/>
</dbReference>